<dbReference type="CDD" id="cd06257">
    <property type="entry name" value="DnaJ"/>
    <property type="match status" value="1"/>
</dbReference>
<dbReference type="PROSITE" id="PS50076">
    <property type="entry name" value="DNAJ_2"/>
    <property type="match status" value="1"/>
</dbReference>
<evidence type="ECO:0000259" key="1">
    <source>
        <dbReference type="PROSITE" id="PS50076"/>
    </source>
</evidence>
<name>A0A9P7H3T4_9HYPO</name>
<dbReference type="SMART" id="SM00271">
    <property type="entry name" value="DnaJ"/>
    <property type="match status" value="1"/>
</dbReference>
<organism evidence="2 3">
    <name type="scientific">Fusarium avenaceum</name>
    <dbReference type="NCBI Taxonomy" id="40199"/>
    <lineage>
        <taxon>Eukaryota</taxon>
        <taxon>Fungi</taxon>
        <taxon>Dikarya</taxon>
        <taxon>Ascomycota</taxon>
        <taxon>Pezizomycotina</taxon>
        <taxon>Sordariomycetes</taxon>
        <taxon>Hypocreomycetidae</taxon>
        <taxon>Hypocreales</taxon>
        <taxon>Nectriaceae</taxon>
        <taxon>Fusarium</taxon>
        <taxon>Fusarium tricinctum species complex</taxon>
    </lineage>
</organism>
<dbReference type="Proteomes" id="UP000782241">
    <property type="component" value="Unassembled WGS sequence"/>
</dbReference>
<gene>
    <name evidence="2" type="ORF">KAF25_003271</name>
</gene>
<dbReference type="Gene3D" id="1.10.287.110">
    <property type="entry name" value="DnaJ domain"/>
    <property type="match status" value="1"/>
</dbReference>
<reference evidence="2" key="1">
    <citation type="submission" date="2021-04" db="EMBL/GenBank/DDBJ databases">
        <title>Draft genome of Fusarium avenaceum strain F156N33, isolated from an atmospheric sample in Virginia.</title>
        <authorList>
            <person name="Yang S."/>
            <person name="Vinatzer B.A."/>
            <person name="Coleman J."/>
        </authorList>
    </citation>
    <scope>NUCLEOTIDE SEQUENCE</scope>
    <source>
        <strain evidence="2">F156N33</strain>
    </source>
</reference>
<sequence>MPLTAIVMPLNKSAAASFCSRHAFPAMSNIPYLRSITSSRGARASYPPATTCSIEPYRRYATVNNERRNTSSHNEVPEWPKTTYPSPYEIFSMKSDAPYTKHRFYQLVKVYHPDRHSHTSDIDNVPHKIRLERYRLIVAANDLLSDPSKRQLYDVHGVGWTGGKPQTLNETVRNADRAWRHRAGSAAHNATWEDWERWYDARDGRTRDPLYMSNGTFAALVVCMCMIGAFAQMSRADQYGADLLEMKQQSDLVIGQQVARRNTVAAGRSKDERVDMFLKDRENLNYAYQPGKYDSEILAASQASAPGNNGRA</sequence>
<dbReference type="EMBL" id="JAGPUO010000009">
    <property type="protein sequence ID" value="KAG5660665.1"/>
    <property type="molecule type" value="Genomic_DNA"/>
</dbReference>
<dbReference type="SUPFAM" id="SSF46565">
    <property type="entry name" value="Chaperone J-domain"/>
    <property type="match status" value="1"/>
</dbReference>
<dbReference type="PROSITE" id="PS00636">
    <property type="entry name" value="DNAJ_1"/>
    <property type="match status" value="1"/>
</dbReference>
<accession>A0A9P7H3T4</accession>
<dbReference type="Pfam" id="PF00226">
    <property type="entry name" value="DnaJ"/>
    <property type="match status" value="1"/>
</dbReference>
<dbReference type="AlphaFoldDB" id="A0A9P7H3T4"/>
<evidence type="ECO:0000313" key="2">
    <source>
        <dbReference type="EMBL" id="KAG5660665.1"/>
    </source>
</evidence>
<dbReference type="InterPro" id="IPR036869">
    <property type="entry name" value="J_dom_sf"/>
</dbReference>
<feature type="domain" description="J" evidence="1">
    <location>
        <begin position="83"/>
        <end position="157"/>
    </location>
</feature>
<protein>
    <recommendedName>
        <fullName evidence="1">J domain-containing protein</fullName>
    </recommendedName>
</protein>
<dbReference type="InterPro" id="IPR001623">
    <property type="entry name" value="DnaJ_domain"/>
</dbReference>
<comment type="caution">
    <text evidence="2">The sequence shown here is derived from an EMBL/GenBank/DDBJ whole genome shotgun (WGS) entry which is preliminary data.</text>
</comment>
<dbReference type="InterPro" id="IPR018253">
    <property type="entry name" value="DnaJ_domain_CS"/>
</dbReference>
<keyword evidence="3" id="KW-1185">Reference proteome</keyword>
<proteinExistence type="predicted"/>
<evidence type="ECO:0000313" key="3">
    <source>
        <dbReference type="Proteomes" id="UP000782241"/>
    </source>
</evidence>